<keyword evidence="3 5" id="KW-0067">ATP-binding</keyword>
<dbReference type="Gene3D" id="3.30.1490.20">
    <property type="entry name" value="ATP-grasp fold, A domain"/>
    <property type="match status" value="1"/>
</dbReference>
<dbReference type="GO" id="GO:0046872">
    <property type="term" value="F:metal ion binding"/>
    <property type="evidence" value="ECO:0007669"/>
    <property type="project" value="InterPro"/>
</dbReference>
<accession>A0A1M4YU68</accession>
<dbReference type="Proteomes" id="UP000184245">
    <property type="component" value="Unassembled WGS sequence"/>
</dbReference>
<dbReference type="SUPFAM" id="SSF52210">
    <property type="entry name" value="Succinyl-CoA synthetase domains"/>
    <property type="match status" value="2"/>
</dbReference>
<dbReference type="PROSITE" id="PS50975">
    <property type="entry name" value="ATP_GRASP"/>
    <property type="match status" value="1"/>
</dbReference>
<dbReference type="Gene3D" id="3.40.50.720">
    <property type="entry name" value="NAD(P)-binding Rossmann-like Domain"/>
    <property type="match status" value="1"/>
</dbReference>
<organism evidence="7 8">
    <name type="scientific">Lactonifactor longoviformis DSM 17459</name>
    <dbReference type="NCBI Taxonomy" id="1122155"/>
    <lineage>
        <taxon>Bacteria</taxon>
        <taxon>Bacillati</taxon>
        <taxon>Bacillota</taxon>
        <taxon>Clostridia</taxon>
        <taxon>Eubacteriales</taxon>
        <taxon>Clostridiaceae</taxon>
        <taxon>Lactonifactor</taxon>
    </lineage>
</organism>
<dbReference type="GO" id="GO:0016740">
    <property type="term" value="F:transferase activity"/>
    <property type="evidence" value="ECO:0007669"/>
    <property type="project" value="UniProtKB-KW"/>
</dbReference>
<dbReference type="Pfam" id="PF13549">
    <property type="entry name" value="ATP-grasp_5"/>
    <property type="match status" value="1"/>
</dbReference>
<evidence type="ECO:0000259" key="6">
    <source>
        <dbReference type="PROSITE" id="PS50975"/>
    </source>
</evidence>
<dbReference type="FunFam" id="3.30.1490.20:FF:000020">
    <property type="entry name" value="Protein lysine acetyltransferase"/>
    <property type="match status" value="1"/>
</dbReference>
<evidence type="ECO:0000256" key="1">
    <source>
        <dbReference type="ARBA" id="ARBA00022598"/>
    </source>
</evidence>
<name>A0A1M4YU68_9CLOT</name>
<reference evidence="7 8" key="1">
    <citation type="submission" date="2016-11" db="EMBL/GenBank/DDBJ databases">
        <authorList>
            <person name="Jaros S."/>
            <person name="Januszkiewicz K."/>
            <person name="Wedrychowicz H."/>
        </authorList>
    </citation>
    <scope>NUCLEOTIDE SEQUENCE [LARGE SCALE GENOMIC DNA]</scope>
    <source>
        <strain evidence="7 8">DSM 17459</strain>
    </source>
</reference>
<dbReference type="InterPro" id="IPR013815">
    <property type="entry name" value="ATP_grasp_subdomain_1"/>
</dbReference>
<comment type="similarity">
    <text evidence="4">In the N-terminal section; belongs to the acetate CoA ligase alpha subunit family.</text>
</comment>
<dbReference type="SMART" id="SM00881">
    <property type="entry name" value="CoA_binding"/>
    <property type="match status" value="1"/>
</dbReference>
<dbReference type="AlphaFoldDB" id="A0A1M4YU68"/>
<dbReference type="SUPFAM" id="SSF56059">
    <property type="entry name" value="Glutathione synthetase ATP-binding domain-like"/>
    <property type="match status" value="1"/>
</dbReference>
<evidence type="ECO:0000313" key="7">
    <source>
        <dbReference type="EMBL" id="SHF09107.1"/>
    </source>
</evidence>
<protein>
    <submittedName>
        <fullName evidence="7">Acetyltransferase</fullName>
    </submittedName>
</protein>
<evidence type="ECO:0000256" key="5">
    <source>
        <dbReference type="PROSITE-ProRule" id="PRU00409"/>
    </source>
</evidence>
<dbReference type="SUPFAM" id="SSF51735">
    <property type="entry name" value="NAD(P)-binding Rossmann-fold domains"/>
    <property type="match status" value="1"/>
</dbReference>
<keyword evidence="1" id="KW-0436">Ligase</keyword>
<dbReference type="InterPro" id="IPR011761">
    <property type="entry name" value="ATP-grasp"/>
</dbReference>
<evidence type="ECO:0000313" key="8">
    <source>
        <dbReference type="Proteomes" id="UP000184245"/>
    </source>
</evidence>
<dbReference type="GO" id="GO:0005524">
    <property type="term" value="F:ATP binding"/>
    <property type="evidence" value="ECO:0007669"/>
    <property type="project" value="UniProtKB-UniRule"/>
</dbReference>
<dbReference type="GO" id="GO:0016874">
    <property type="term" value="F:ligase activity"/>
    <property type="evidence" value="ECO:0007669"/>
    <property type="project" value="UniProtKB-KW"/>
</dbReference>
<evidence type="ECO:0000256" key="2">
    <source>
        <dbReference type="ARBA" id="ARBA00022741"/>
    </source>
</evidence>
<evidence type="ECO:0000256" key="4">
    <source>
        <dbReference type="ARBA" id="ARBA00060888"/>
    </source>
</evidence>
<dbReference type="PANTHER" id="PTHR43334:SF1">
    <property type="entry name" value="3-HYDROXYPROPIONATE--COA LIGASE [ADP-FORMING]"/>
    <property type="match status" value="1"/>
</dbReference>
<dbReference type="PANTHER" id="PTHR43334">
    <property type="entry name" value="ACETATE--COA LIGASE [ADP-FORMING]"/>
    <property type="match status" value="1"/>
</dbReference>
<dbReference type="EMBL" id="FQVI01000012">
    <property type="protein sequence ID" value="SHF09107.1"/>
    <property type="molecule type" value="Genomic_DNA"/>
</dbReference>
<dbReference type="Gene3D" id="3.40.50.261">
    <property type="entry name" value="Succinyl-CoA synthetase domains"/>
    <property type="match status" value="2"/>
</dbReference>
<keyword evidence="7" id="KW-0808">Transferase</keyword>
<dbReference type="InterPro" id="IPR051538">
    <property type="entry name" value="Acyl-CoA_Synth/Transferase"/>
</dbReference>
<dbReference type="Pfam" id="PF13607">
    <property type="entry name" value="Succ_CoA_lig"/>
    <property type="match status" value="1"/>
</dbReference>
<keyword evidence="2 5" id="KW-0547">Nucleotide-binding</keyword>
<dbReference type="STRING" id="1122155.SAMN02745158_02507"/>
<proteinExistence type="inferred from homology"/>
<dbReference type="InterPro" id="IPR036291">
    <property type="entry name" value="NAD(P)-bd_dom_sf"/>
</dbReference>
<dbReference type="Gene3D" id="3.30.470.20">
    <property type="entry name" value="ATP-grasp fold, B domain"/>
    <property type="match status" value="1"/>
</dbReference>
<sequence>MNLKSLLRPGSVAVIGASEKLGFGRDAAENLMKGDLGDQLYLVNPKREEVLGRKCYKSIAEIGKPVELAVICTPMAAVNGLLREAAACGTKAAVVYASGYSEAGEEGKAAQKELAEVAKACELAVCGPNCGGFINNRDGVFAFGLLMPERRKAGNIGLVSQSGQVCSLLASVPYLNFSYAISSGNNAVAGAEDYLEFLVEDDATKVIAVYLEGVRQPERFVRILGNAARKRKPIIALKVGASEKARQTTTAHTGSLAGSDGTFNALFKKYGVIRVDDMEDLVNTCLVFSTLEKPLRNKNLAIMNVSGGEAAISADVSQMQGASLANLSADTLRQIKEMLPGYATPNNPLDMTATLVFELNKYKSAVKIMMEDENVGGIAMGHNPPEKIPERDREVDFGFAEALAEINRETEKPIVILPGMSRKRDPELREFYGEHHIPILDSPKYGLSALRRYGEFCMYSPDDRTLIPAVPPQDRETKSCILSEHESKLILKDSGIPVPEEIVVTAADEIPRAAEKLGYPLVMKIDSPDIPHKTDMGGVKLGIADEKEAIAAFEEIMNNAQTHKPQARIRGVLMQQMLPKGTEMILGINRDPQFGPMVLAGLGGIYTEVFQDAALYPAPLNRKEAMEMIQSLKSYAILKGYRGSNPLDTEALADMIVKLGDLAVEHCGDLKELDMNPVFLYEKGVYAADALIVKG</sequence>
<dbReference type="InterPro" id="IPR003781">
    <property type="entry name" value="CoA-bd"/>
</dbReference>
<dbReference type="RefSeq" id="WP_072852235.1">
    <property type="nucleotide sequence ID" value="NZ_FQVI01000012.1"/>
</dbReference>
<feature type="domain" description="ATP-grasp" evidence="6">
    <location>
        <begin position="488"/>
        <end position="524"/>
    </location>
</feature>
<dbReference type="OrthoDB" id="9804695at2"/>
<keyword evidence="8" id="KW-1185">Reference proteome</keyword>
<evidence type="ECO:0000256" key="3">
    <source>
        <dbReference type="ARBA" id="ARBA00022840"/>
    </source>
</evidence>
<dbReference type="Pfam" id="PF13380">
    <property type="entry name" value="CoA_binding_2"/>
    <property type="match status" value="1"/>
</dbReference>
<dbReference type="InterPro" id="IPR016102">
    <property type="entry name" value="Succinyl-CoA_synth-like"/>
</dbReference>
<dbReference type="InterPro" id="IPR032875">
    <property type="entry name" value="Succ_CoA_lig_flav_dom"/>
</dbReference>
<gene>
    <name evidence="7" type="ORF">SAMN02745158_02507</name>
</gene>